<keyword evidence="1" id="KW-0805">Transcription regulation</keyword>
<dbReference type="InterPro" id="IPR036390">
    <property type="entry name" value="WH_DNA-bd_sf"/>
</dbReference>
<evidence type="ECO:0000256" key="1">
    <source>
        <dbReference type="ARBA" id="ARBA00023015"/>
    </source>
</evidence>
<dbReference type="PROSITE" id="PS51077">
    <property type="entry name" value="HTH_ICLR"/>
    <property type="match status" value="1"/>
</dbReference>
<feature type="domain" description="IclR-ED" evidence="5">
    <location>
        <begin position="65"/>
        <end position="255"/>
    </location>
</feature>
<evidence type="ECO:0000256" key="2">
    <source>
        <dbReference type="ARBA" id="ARBA00023125"/>
    </source>
</evidence>
<dbReference type="SUPFAM" id="SSF46785">
    <property type="entry name" value="Winged helix' DNA-binding domain"/>
    <property type="match status" value="1"/>
</dbReference>
<organism evidence="6 7">
    <name type="scientific">Marinobacterium lacunae</name>
    <dbReference type="NCBI Taxonomy" id="1232683"/>
    <lineage>
        <taxon>Bacteria</taxon>
        <taxon>Pseudomonadati</taxon>
        <taxon>Pseudomonadota</taxon>
        <taxon>Gammaproteobacteria</taxon>
        <taxon>Oceanospirillales</taxon>
        <taxon>Oceanospirillaceae</taxon>
        <taxon>Marinobacterium</taxon>
    </lineage>
</organism>
<reference evidence="6 7" key="1">
    <citation type="submission" date="2014-04" db="EMBL/GenBank/DDBJ databases">
        <title>Marinobacterium kochiensis sp. nov., isolated from sediment sample collected from Kochi backwaters in Kerala, India.</title>
        <authorList>
            <person name="Singh A."/>
            <person name="Pinnaka A.K."/>
        </authorList>
    </citation>
    <scope>NUCLEOTIDE SEQUENCE [LARGE SCALE GENOMIC DNA]</scope>
    <source>
        <strain evidence="6 7">AK27</strain>
    </source>
</reference>
<dbReference type="Proteomes" id="UP000028252">
    <property type="component" value="Unassembled WGS sequence"/>
</dbReference>
<dbReference type="Pfam" id="PF09339">
    <property type="entry name" value="HTH_IclR"/>
    <property type="match status" value="1"/>
</dbReference>
<accession>A0A081FYZ7</accession>
<dbReference type="CDD" id="cd00090">
    <property type="entry name" value="HTH_ARSR"/>
    <property type="match status" value="1"/>
</dbReference>
<dbReference type="GO" id="GO:0003677">
    <property type="term" value="F:DNA binding"/>
    <property type="evidence" value="ECO:0007669"/>
    <property type="project" value="UniProtKB-KW"/>
</dbReference>
<dbReference type="InterPro" id="IPR014757">
    <property type="entry name" value="Tscrpt_reg_IclR_C"/>
</dbReference>
<feature type="domain" description="HTH iclR-type" evidence="4">
    <location>
        <begin position="2"/>
        <end position="64"/>
    </location>
</feature>
<dbReference type="Pfam" id="PF01614">
    <property type="entry name" value="IclR_C"/>
    <property type="match status" value="1"/>
</dbReference>
<gene>
    <name evidence="6" type="ORF">ADIMK_2054</name>
</gene>
<keyword evidence="7" id="KW-1185">Reference proteome</keyword>
<name>A0A081FYZ7_9GAMM</name>
<dbReference type="InterPro" id="IPR005471">
    <property type="entry name" value="Tscrpt_reg_IclR_N"/>
</dbReference>
<evidence type="ECO:0000259" key="5">
    <source>
        <dbReference type="PROSITE" id="PS51078"/>
    </source>
</evidence>
<dbReference type="eggNOG" id="COG1414">
    <property type="taxonomic scope" value="Bacteria"/>
</dbReference>
<proteinExistence type="predicted"/>
<dbReference type="FunFam" id="1.10.10.10:FF:000056">
    <property type="entry name" value="IclR family transcriptional regulator"/>
    <property type="match status" value="1"/>
</dbReference>
<comment type="caution">
    <text evidence="6">The sequence shown here is derived from an EMBL/GenBank/DDBJ whole genome shotgun (WGS) entry which is preliminary data.</text>
</comment>
<dbReference type="PANTHER" id="PTHR30136:SF35">
    <property type="entry name" value="HTH-TYPE TRANSCRIPTIONAL REGULATOR RV1719"/>
    <property type="match status" value="1"/>
</dbReference>
<dbReference type="Gene3D" id="3.30.450.40">
    <property type="match status" value="1"/>
</dbReference>
<dbReference type="AlphaFoldDB" id="A0A081FYZ7"/>
<dbReference type="PROSITE" id="PS51078">
    <property type="entry name" value="ICLR_ED"/>
    <property type="match status" value="1"/>
</dbReference>
<dbReference type="SUPFAM" id="SSF55781">
    <property type="entry name" value="GAF domain-like"/>
    <property type="match status" value="1"/>
</dbReference>
<evidence type="ECO:0000313" key="7">
    <source>
        <dbReference type="Proteomes" id="UP000028252"/>
    </source>
</evidence>
<dbReference type="GO" id="GO:0003700">
    <property type="term" value="F:DNA-binding transcription factor activity"/>
    <property type="evidence" value="ECO:0007669"/>
    <property type="project" value="TreeGrafter"/>
</dbReference>
<keyword evidence="2" id="KW-0238">DNA-binding</keyword>
<dbReference type="InterPro" id="IPR029016">
    <property type="entry name" value="GAF-like_dom_sf"/>
</dbReference>
<dbReference type="PATRIC" id="fig|1232683.4.peg.2013"/>
<sequence>MSSALQKALSVLEFLVENPKGTTVSDMAKSLGMPVSGVHRLLKELESIGYVRQVKDMGEYKLTIKLASLGLSYLGQTGISSVSQPVLDTLAAKCKELVRMAVNDNGQLVWMAVAQGSTSSLKYDPSAEQGRTVHLASTANGQAWLASMSDDEAIEAVIKQGLLKTGEVAKNAPSSIAQLLETLQATRERGYSVTIDTYLDGMAAMACVVRSPDSDQPIGTISIAGPSIRFTEQVMATHFHALSDAAQELGEASRAGLFFYHPH</sequence>
<evidence type="ECO:0000256" key="3">
    <source>
        <dbReference type="ARBA" id="ARBA00023163"/>
    </source>
</evidence>
<dbReference type="GO" id="GO:0045892">
    <property type="term" value="P:negative regulation of DNA-templated transcription"/>
    <property type="evidence" value="ECO:0007669"/>
    <property type="project" value="TreeGrafter"/>
</dbReference>
<evidence type="ECO:0000259" key="4">
    <source>
        <dbReference type="PROSITE" id="PS51077"/>
    </source>
</evidence>
<dbReference type="RefSeq" id="WP_036187365.1">
    <property type="nucleotide sequence ID" value="NZ_JMQN01000029.1"/>
</dbReference>
<dbReference type="SMART" id="SM00346">
    <property type="entry name" value="HTH_ICLR"/>
    <property type="match status" value="1"/>
</dbReference>
<dbReference type="InterPro" id="IPR050707">
    <property type="entry name" value="HTH_MetabolicPath_Reg"/>
</dbReference>
<dbReference type="InterPro" id="IPR011991">
    <property type="entry name" value="ArsR-like_HTH"/>
</dbReference>
<dbReference type="InterPro" id="IPR036388">
    <property type="entry name" value="WH-like_DNA-bd_sf"/>
</dbReference>
<dbReference type="Gene3D" id="1.10.10.10">
    <property type="entry name" value="Winged helix-like DNA-binding domain superfamily/Winged helix DNA-binding domain"/>
    <property type="match status" value="1"/>
</dbReference>
<protein>
    <submittedName>
        <fullName evidence="6">Transcriptional regulator, IclR family</fullName>
    </submittedName>
</protein>
<keyword evidence="3" id="KW-0804">Transcription</keyword>
<dbReference type="PANTHER" id="PTHR30136">
    <property type="entry name" value="HELIX-TURN-HELIX TRANSCRIPTIONAL REGULATOR, ICLR FAMILY"/>
    <property type="match status" value="1"/>
</dbReference>
<dbReference type="EMBL" id="JMQN01000029">
    <property type="protein sequence ID" value="KEA63752.1"/>
    <property type="molecule type" value="Genomic_DNA"/>
</dbReference>
<dbReference type="STRING" id="1232683.ADIMK_2054"/>
<evidence type="ECO:0000313" key="6">
    <source>
        <dbReference type="EMBL" id="KEA63752.1"/>
    </source>
</evidence>